<feature type="compositionally biased region" description="Polar residues" evidence="1">
    <location>
        <begin position="151"/>
        <end position="167"/>
    </location>
</feature>
<keyword evidence="2" id="KW-1133">Transmembrane helix</keyword>
<feature type="compositionally biased region" description="Basic and acidic residues" evidence="1">
    <location>
        <begin position="82"/>
        <end position="91"/>
    </location>
</feature>
<keyword evidence="2" id="KW-0812">Transmembrane</keyword>
<feature type="compositionally biased region" description="Basic residues" evidence="1">
    <location>
        <begin position="116"/>
        <end position="128"/>
    </location>
</feature>
<dbReference type="Proteomes" id="UP000683360">
    <property type="component" value="Unassembled WGS sequence"/>
</dbReference>
<dbReference type="EMBL" id="CAJPWZ010001207">
    <property type="protein sequence ID" value="CAG2209634.1"/>
    <property type="molecule type" value="Genomic_DNA"/>
</dbReference>
<keyword evidence="5" id="KW-1185">Reference proteome</keyword>
<evidence type="ECO:0000313" key="5">
    <source>
        <dbReference type="Proteomes" id="UP000683360"/>
    </source>
</evidence>
<feature type="region of interest" description="Disordered" evidence="1">
    <location>
        <begin position="190"/>
        <end position="209"/>
    </location>
</feature>
<evidence type="ECO:0000256" key="3">
    <source>
        <dbReference type="SAM" id="SignalP"/>
    </source>
</evidence>
<evidence type="ECO:0000313" key="4">
    <source>
        <dbReference type="EMBL" id="CAG2209634.1"/>
    </source>
</evidence>
<feature type="signal peptide" evidence="3">
    <location>
        <begin position="1"/>
        <end position="22"/>
    </location>
</feature>
<reference evidence="4" key="1">
    <citation type="submission" date="2021-03" db="EMBL/GenBank/DDBJ databases">
        <authorList>
            <person name="Bekaert M."/>
        </authorList>
    </citation>
    <scope>NUCLEOTIDE SEQUENCE</scope>
</reference>
<gene>
    <name evidence="4" type="ORF">MEDL_23779</name>
</gene>
<proteinExistence type="predicted"/>
<feature type="transmembrane region" description="Helical" evidence="2">
    <location>
        <begin position="32"/>
        <end position="55"/>
    </location>
</feature>
<feature type="region of interest" description="Disordered" evidence="1">
    <location>
        <begin position="67"/>
        <end position="175"/>
    </location>
</feature>
<evidence type="ECO:0000256" key="2">
    <source>
        <dbReference type="SAM" id="Phobius"/>
    </source>
</evidence>
<evidence type="ECO:0000256" key="1">
    <source>
        <dbReference type="SAM" id="MobiDB-lite"/>
    </source>
</evidence>
<comment type="caution">
    <text evidence="4">The sequence shown here is derived from an EMBL/GenBank/DDBJ whole genome shotgun (WGS) entry which is preliminary data.</text>
</comment>
<feature type="region of interest" description="Disordered" evidence="1">
    <location>
        <begin position="226"/>
        <end position="247"/>
    </location>
</feature>
<accession>A0A8S3RJT3</accession>
<feature type="compositionally biased region" description="Low complexity" evidence="1">
    <location>
        <begin position="231"/>
        <end position="247"/>
    </location>
</feature>
<feature type="compositionally biased region" description="Basic residues" evidence="1">
    <location>
        <begin position="137"/>
        <end position="148"/>
    </location>
</feature>
<protein>
    <submittedName>
        <fullName evidence="4">Uncharacterized protein</fullName>
    </submittedName>
</protein>
<feature type="compositionally biased region" description="Polar residues" evidence="1">
    <location>
        <begin position="196"/>
        <end position="205"/>
    </location>
</feature>
<keyword evidence="3" id="KW-0732">Signal</keyword>
<dbReference type="AlphaFoldDB" id="A0A8S3RJT3"/>
<feature type="compositionally biased region" description="Polar residues" evidence="1">
    <location>
        <begin position="92"/>
        <end position="109"/>
    </location>
</feature>
<keyword evidence="2" id="KW-0472">Membrane</keyword>
<sequence length="310" mass="35190">MVIKRVDMLLCTFTIMLLDVLAIHTEDSDDVQVIISCAVGLVLVVGTCILIVIAYRYKSKRKLQHQQSRQATEKLPSVPHTPEVRGKECLDNRSNMNVPYNRTDQNKLTQDMDKLFKKHKKKSKKKNDRFKNDNSKKHNKHQEKLKHNKSSENISSKTDINENQQLQHVKGSSAVADTSGVNKYFPVDETTHQNKKGLTNNNDNIDGSRSDSVMERKLIILKGETEKTHESNGSLESMSTSSETNTSNENKIMKINVRPRSAMTSQTEGLTKEMSYEFFTKSKSTLETTSINTRPESIKLQANNFMPVNA</sequence>
<organism evidence="4 5">
    <name type="scientific">Mytilus edulis</name>
    <name type="common">Blue mussel</name>
    <dbReference type="NCBI Taxonomy" id="6550"/>
    <lineage>
        <taxon>Eukaryota</taxon>
        <taxon>Metazoa</taxon>
        <taxon>Spiralia</taxon>
        <taxon>Lophotrochozoa</taxon>
        <taxon>Mollusca</taxon>
        <taxon>Bivalvia</taxon>
        <taxon>Autobranchia</taxon>
        <taxon>Pteriomorphia</taxon>
        <taxon>Mytilida</taxon>
        <taxon>Mytiloidea</taxon>
        <taxon>Mytilidae</taxon>
        <taxon>Mytilinae</taxon>
        <taxon>Mytilus</taxon>
    </lineage>
</organism>
<feature type="chain" id="PRO_5035913182" evidence="3">
    <location>
        <begin position="23"/>
        <end position="310"/>
    </location>
</feature>
<name>A0A8S3RJT3_MYTED</name>